<dbReference type="SUPFAM" id="SSF53474">
    <property type="entry name" value="alpha/beta-Hydrolases"/>
    <property type="match status" value="1"/>
</dbReference>
<feature type="chain" id="PRO_5047478214" description="1-alkyl-2-acetylglycerophosphocholine esterase" evidence="5">
    <location>
        <begin position="17"/>
        <end position="392"/>
    </location>
</feature>
<evidence type="ECO:0000256" key="1">
    <source>
        <dbReference type="ARBA" id="ARBA00013201"/>
    </source>
</evidence>
<evidence type="ECO:0000256" key="4">
    <source>
        <dbReference type="ARBA" id="ARBA00023098"/>
    </source>
</evidence>
<dbReference type="Proteomes" id="UP001642406">
    <property type="component" value="Unassembled WGS sequence"/>
</dbReference>
<keyword evidence="5" id="KW-0732">Signal</keyword>
<proteinExistence type="predicted"/>
<dbReference type="EC" id="3.1.1.47" evidence="1"/>
<keyword evidence="4" id="KW-0443">Lipid metabolism</keyword>
<organism evidence="6 7">
    <name type="scientific">Sporothrix bragantina</name>
    <dbReference type="NCBI Taxonomy" id="671064"/>
    <lineage>
        <taxon>Eukaryota</taxon>
        <taxon>Fungi</taxon>
        <taxon>Dikarya</taxon>
        <taxon>Ascomycota</taxon>
        <taxon>Pezizomycotina</taxon>
        <taxon>Sordariomycetes</taxon>
        <taxon>Sordariomycetidae</taxon>
        <taxon>Ophiostomatales</taxon>
        <taxon>Ophiostomataceae</taxon>
        <taxon>Sporothrix</taxon>
    </lineage>
</organism>
<evidence type="ECO:0000313" key="6">
    <source>
        <dbReference type="EMBL" id="CAK7225239.1"/>
    </source>
</evidence>
<evidence type="ECO:0000256" key="3">
    <source>
        <dbReference type="ARBA" id="ARBA00022963"/>
    </source>
</evidence>
<keyword evidence="2" id="KW-0378">Hydrolase</keyword>
<evidence type="ECO:0000313" key="7">
    <source>
        <dbReference type="Proteomes" id="UP001642406"/>
    </source>
</evidence>
<evidence type="ECO:0000256" key="2">
    <source>
        <dbReference type="ARBA" id="ARBA00022801"/>
    </source>
</evidence>
<dbReference type="Gene3D" id="3.40.50.1820">
    <property type="entry name" value="alpha/beta hydrolase"/>
    <property type="match status" value="1"/>
</dbReference>
<dbReference type="PANTHER" id="PTHR10272:SF14">
    <property type="entry name" value="PAF ACETYLHYDROLASE FAMILY PROTEIN"/>
    <property type="match status" value="1"/>
</dbReference>
<reference evidence="6 7" key="1">
    <citation type="submission" date="2024-01" db="EMBL/GenBank/DDBJ databases">
        <authorList>
            <person name="Allen C."/>
            <person name="Tagirdzhanova G."/>
        </authorList>
    </citation>
    <scope>NUCLEOTIDE SEQUENCE [LARGE SCALE GENOMIC DNA]</scope>
</reference>
<protein>
    <recommendedName>
        <fullName evidence="1">1-alkyl-2-acetylglycerophosphocholine esterase</fullName>
        <ecNumber evidence="1">3.1.1.47</ecNumber>
    </recommendedName>
</protein>
<evidence type="ECO:0000256" key="5">
    <source>
        <dbReference type="SAM" id="SignalP"/>
    </source>
</evidence>
<keyword evidence="7" id="KW-1185">Reference proteome</keyword>
<gene>
    <name evidence="6" type="ORF">SBRCBS47491_005820</name>
</gene>
<sequence>MVRITAAILFATLATARTGAGVSHPELPPLLGPHPVGTISLQLTDYARVEGPVTGNVSTPASPRPRRVMVSVFYPTTNTSLANGNFTRAPYFPSPVTAGAFSSFIGNSSELLHIATRAYEGAPMARGVVNASVLVFSHGLGSSRLVHAAQLANIASHGWVVVAPDHPYDALITQFDDGTVVTMPDSVLDDFPNELPTLVDTRVLDVEFVVASLKNSSFLSQLPGKPPFLNATAVGVLGHSLGGYTAAQTVANVSYVPCGLNYDGGIFGAVAATGLDKPFLQVGASNHNQTTDTTFSDFWGKLRGFRREFTVNNTVHASFLDLPVLRDVLGDAFPPSLRNQTGTVNGARILQIEAGLVNSFFKFCLSGRGSSAKLDSVAKSFSPDITAREGLW</sequence>
<comment type="caution">
    <text evidence="6">The sequence shown here is derived from an EMBL/GenBank/DDBJ whole genome shotgun (WGS) entry which is preliminary data.</text>
</comment>
<keyword evidence="3" id="KW-0442">Lipid degradation</keyword>
<dbReference type="InterPro" id="IPR029058">
    <property type="entry name" value="AB_hydrolase_fold"/>
</dbReference>
<dbReference type="EMBL" id="CAWUHC010000053">
    <property type="protein sequence ID" value="CAK7225239.1"/>
    <property type="molecule type" value="Genomic_DNA"/>
</dbReference>
<name>A0ABP0C1R6_9PEZI</name>
<accession>A0ABP0C1R6</accession>
<dbReference type="PANTHER" id="PTHR10272">
    <property type="entry name" value="PLATELET-ACTIVATING FACTOR ACETYLHYDROLASE"/>
    <property type="match status" value="1"/>
</dbReference>
<dbReference type="Pfam" id="PF03403">
    <property type="entry name" value="PAF-AH_p_II"/>
    <property type="match status" value="2"/>
</dbReference>
<feature type="signal peptide" evidence="5">
    <location>
        <begin position="1"/>
        <end position="16"/>
    </location>
</feature>